<dbReference type="AlphaFoldDB" id="A0AAV0MEM5"/>
<reference evidence="1" key="1">
    <citation type="submission" date="2022-08" db="EMBL/GenBank/DDBJ databases">
        <authorList>
            <person name="Gutierrez-Valencia J."/>
        </authorList>
    </citation>
    <scope>NUCLEOTIDE SEQUENCE</scope>
</reference>
<keyword evidence="2" id="KW-1185">Reference proteome</keyword>
<evidence type="ECO:0000313" key="1">
    <source>
        <dbReference type="EMBL" id="CAI0444725.1"/>
    </source>
</evidence>
<organism evidence="1 2">
    <name type="scientific">Linum tenue</name>
    <dbReference type="NCBI Taxonomy" id="586396"/>
    <lineage>
        <taxon>Eukaryota</taxon>
        <taxon>Viridiplantae</taxon>
        <taxon>Streptophyta</taxon>
        <taxon>Embryophyta</taxon>
        <taxon>Tracheophyta</taxon>
        <taxon>Spermatophyta</taxon>
        <taxon>Magnoliopsida</taxon>
        <taxon>eudicotyledons</taxon>
        <taxon>Gunneridae</taxon>
        <taxon>Pentapetalae</taxon>
        <taxon>rosids</taxon>
        <taxon>fabids</taxon>
        <taxon>Malpighiales</taxon>
        <taxon>Linaceae</taxon>
        <taxon>Linum</taxon>
    </lineage>
</organism>
<protein>
    <submittedName>
        <fullName evidence="1">Uncharacterized protein</fullName>
    </submittedName>
</protein>
<proteinExistence type="predicted"/>
<name>A0AAV0MEM5_9ROSI</name>
<accession>A0AAV0MEM5</accession>
<feature type="non-terminal residue" evidence="1">
    <location>
        <position position="1"/>
    </location>
</feature>
<dbReference type="Proteomes" id="UP001154282">
    <property type="component" value="Unassembled WGS sequence"/>
</dbReference>
<sequence>WRQKVYRRQLKYRRKKERSLRNGEGAFNRPATLLVGKPGLLGGFFNAPHHHPSYCYYTFPTPTNQCSALVYRFGGWFEGTFISTL</sequence>
<comment type="caution">
    <text evidence="1">The sequence shown here is derived from an EMBL/GenBank/DDBJ whole genome shotgun (WGS) entry which is preliminary data.</text>
</comment>
<evidence type="ECO:0000313" key="2">
    <source>
        <dbReference type="Proteomes" id="UP001154282"/>
    </source>
</evidence>
<gene>
    <name evidence="1" type="ORF">LITE_LOCUS28216</name>
</gene>
<dbReference type="EMBL" id="CAMGYJ010000007">
    <property type="protein sequence ID" value="CAI0444725.1"/>
    <property type="molecule type" value="Genomic_DNA"/>
</dbReference>